<name>A0A811RE66_9POAL</name>
<dbReference type="InterPro" id="IPR008801">
    <property type="entry name" value="RALF"/>
</dbReference>
<dbReference type="PANTHER" id="PTHR34998:SF1">
    <property type="entry name" value="EXPRESSED PROTEIN"/>
    <property type="match status" value="1"/>
</dbReference>
<accession>A0A811RE66</accession>
<keyword evidence="4" id="KW-1015">Disulfide bond</keyword>
<reference evidence="6" key="1">
    <citation type="submission" date="2020-10" db="EMBL/GenBank/DDBJ databases">
        <authorList>
            <person name="Han B."/>
            <person name="Lu T."/>
            <person name="Zhao Q."/>
            <person name="Huang X."/>
            <person name="Zhao Y."/>
        </authorList>
    </citation>
    <scope>NUCLEOTIDE SEQUENCE</scope>
</reference>
<keyword evidence="3 5" id="KW-0732">Signal</keyword>
<feature type="signal peptide" evidence="5">
    <location>
        <begin position="1"/>
        <end position="23"/>
    </location>
</feature>
<sequence length="114" mass="12092">MERQTRFVVLLVFAFFAAGALRASSSAAAMDLLAGAQAMPSSSLHALRRVEDDASSFVESVEEAAYPRRRALYEGGPYIGYAGLAASQAACYGPCPARGQAYSRGCLAIYQCRG</sequence>
<keyword evidence="7" id="KW-1185">Reference proteome</keyword>
<dbReference type="Pfam" id="PF05498">
    <property type="entry name" value="RALF"/>
    <property type="match status" value="1"/>
</dbReference>
<dbReference type="OrthoDB" id="660122at2759"/>
<evidence type="ECO:0000256" key="4">
    <source>
        <dbReference type="ARBA" id="ARBA00023157"/>
    </source>
</evidence>
<evidence type="ECO:0000256" key="2">
    <source>
        <dbReference type="ARBA" id="ARBA00022702"/>
    </source>
</evidence>
<comment type="similarity">
    <text evidence="1">Belongs to the plant rapid alkalinization factor (RALF) family.</text>
</comment>
<feature type="chain" id="PRO_5032395304" evidence="5">
    <location>
        <begin position="24"/>
        <end position="114"/>
    </location>
</feature>
<dbReference type="GO" id="GO:0005179">
    <property type="term" value="F:hormone activity"/>
    <property type="evidence" value="ECO:0007669"/>
    <property type="project" value="UniProtKB-KW"/>
</dbReference>
<organism evidence="6 7">
    <name type="scientific">Miscanthus lutarioriparius</name>
    <dbReference type="NCBI Taxonomy" id="422564"/>
    <lineage>
        <taxon>Eukaryota</taxon>
        <taxon>Viridiplantae</taxon>
        <taxon>Streptophyta</taxon>
        <taxon>Embryophyta</taxon>
        <taxon>Tracheophyta</taxon>
        <taxon>Spermatophyta</taxon>
        <taxon>Magnoliopsida</taxon>
        <taxon>Liliopsida</taxon>
        <taxon>Poales</taxon>
        <taxon>Poaceae</taxon>
        <taxon>PACMAD clade</taxon>
        <taxon>Panicoideae</taxon>
        <taxon>Andropogonodae</taxon>
        <taxon>Andropogoneae</taxon>
        <taxon>Saccharinae</taxon>
        <taxon>Miscanthus</taxon>
    </lineage>
</organism>
<protein>
    <submittedName>
        <fullName evidence="6">Uncharacterized protein</fullName>
    </submittedName>
</protein>
<dbReference type="Proteomes" id="UP000604825">
    <property type="component" value="Unassembled WGS sequence"/>
</dbReference>
<evidence type="ECO:0000313" key="7">
    <source>
        <dbReference type="Proteomes" id="UP000604825"/>
    </source>
</evidence>
<evidence type="ECO:0000256" key="3">
    <source>
        <dbReference type="ARBA" id="ARBA00022729"/>
    </source>
</evidence>
<evidence type="ECO:0000313" key="6">
    <source>
        <dbReference type="EMBL" id="CAD6268563.1"/>
    </source>
</evidence>
<proteinExistence type="inferred from homology"/>
<evidence type="ECO:0000256" key="5">
    <source>
        <dbReference type="SAM" id="SignalP"/>
    </source>
</evidence>
<evidence type="ECO:0000256" key="1">
    <source>
        <dbReference type="ARBA" id="ARBA00009178"/>
    </source>
</evidence>
<dbReference type="EMBL" id="CAJGYO010000014">
    <property type="protein sequence ID" value="CAD6268563.1"/>
    <property type="molecule type" value="Genomic_DNA"/>
</dbReference>
<keyword evidence="2" id="KW-0372">Hormone</keyword>
<gene>
    <name evidence="6" type="ORF">NCGR_LOCUS51868</name>
</gene>
<dbReference type="PANTHER" id="PTHR34998">
    <property type="entry name" value="OS04G0357400 PROTEIN-RELATED"/>
    <property type="match status" value="1"/>
</dbReference>
<comment type="caution">
    <text evidence="6">The sequence shown here is derived from an EMBL/GenBank/DDBJ whole genome shotgun (WGS) entry which is preliminary data.</text>
</comment>
<dbReference type="AlphaFoldDB" id="A0A811RE66"/>